<evidence type="ECO:0000313" key="6">
    <source>
        <dbReference type="EMBL" id="KAK1296664.1"/>
    </source>
</evidence>
<dbReference type="EMBL" id="JAUJYO010000015">
    <property type="protein sequence ID" value="KAK1296664.1"/>
    <property type="molecule type" value="Genomic_DNA"/>
</dbReference>
<gene>
    <name evidence="6" type="primary">M7</name>
    <name evidence="6" type="ORF">QJS10_CPB15g00686</name>
</gene>
<dbReference type="Pfam" id="PF14368">
    <property type="entry name" value="LTP_2"/>
    <property type="match status" value="1"/>
</dbReference>
<reference evidence="6" key="1">
    <citation type="journal article" date="2023" name="Nat. Commun.">
        <title>Diploid and tetraploid genomes of Acorus and the evolution of monocots.</title>
        <authorList>
            <person name="Ma L."/>
            <person name="Liu K.W."/>
            <person name="Li Z."/>
            <person name="Hsiao Y.Y."/>
            <person name="Qi Y."/>
            <person name="Fu T."/>
            <person name="Tang G.D."/>
            <person name="Zhang D."/>
            <person name="Sun W.H."/>
            <person name="Liu D.K."/>
            <person name="Li Y."/>
            <person name="Chen G.Z."/>
            <person name="Liu X.D."/>
            <person name="Liao X.Y."/>
            <person name="Jiang Y.T."/>
            <person name="Yu X."/>
            <person name="Hao Y."/>
            <person name="Huang J."/>
            <person name="Zhao X.W."/>
            <person name="Ke S."/>
            <person name="Chen Y.Y."/>
            <person name="Wu W.L."/>
            <person name="Hsu J.L."/>
            <person name="Lin Y.F."/>
            <person name="Huang M.D."/>
            <person name="Li C.Y."/>
            <person name="Huang L."/>
            <person name="Wang Z.W."/>
            <person name="Zhao X."/>
            <person name="Zhong W.Y."/>
            <person name="Peng D.H."/>
            <person name="Ahmad S."/>
            <person name="Lan S."/>
            <person name="Zhang J.S."/>
            <person name="Tsai W.C."/>
            <person name="Van de Peer Y."/>
            <person name="Liu Z.J."/>
        </authorList>
    </citation>
    <scope>NUCLEOTIDE SEQUENCE</scope>
    <source>
        <strain evidence="6">CP</strain>
    </source>
</reference>
<accession>A0AAV9D772</accession>
<evidence type="ECO:0000256" key="2">
    <source>
        <dbReference type="ARBA" id="ARBA00022525"/>
    </source>
</evidence>
<evidence type="ECO:0000313" key="7">
    <source>
        <dbReference type="Proteomes" id="UP001180020"/>
    </source>
</evidence>
<dbReference type="SMART" id="SM00499">
    <property type="entry name" value="AAI"/>
    <property type="match status" value="1"/>
</dbReference>
<comment type="subcellular location">
    <subcellularLocation>
        <location evidence="1">Secreted</location>
    </subcellularLocation>
</comment>
<dbReference type="SUPFAM" id="SSF47699">
    <property type="entry name" value="Bifunctional inhibitor/lipid-transfer protein/seed storage 2S albumin"/>
    <property type="match status" value="1"/>
</dbReference>
<evidence type="ECO:0000259" key="5">
    <source>
        <dbReference type="SMART" id="SM00499"/>
    </source>
</evidence>
<name>A0AAV9D772_ACOCL</name>
<dbReference type="PANTHER" id="PTHR35501:SF3">
    <property type="entry name" value="PROTEIN YY1"/>
    <property type="match status" value="1"/>
</dbReference>
<evidence type="ECO:0000256" key="1">
    <source>
        <dbReference type="ARBA" id="ARBA00004613"/>
    </source>
</evidence>
<feature type="signal peptide" evidence="4">
    <location>
        <begin position="1"/>
        <end position="34"/>
    </location>
</feature>
<feature type="chain" id="PRO_5043989966" evidence="4">
    <location>
        <begin position="35"/>
        <end position="114"/>
    </location>
</feature>
<dbReference type="Proteomes" id="UP001180020">
    <property type="component" value="Unassembled WGS sequence"/>
</dbReference>
<evidence type="ECO:0000256" key="3">
    <source>
        <dbReference type="ARBA" id="ARBA00038300"/>
    </source>
</evidence>
<comment type="caution">
    <text evidence="6">The sequence shown here is derived from an EMBL/GenBank/DDBJ whole genome shotgun (WGS) entry which is preliminary data.</text>
</comment>
<dbReference type="Gene3D" id="1.10.110.10">
    <property type="entry name" value="Plant lipid-transfer and hydrophobic proteins"/>
    <property type="match status" value="1"/>
</dbReference>
<protein>
    <submittedName>
        <fullName evidence="6">Protein M7</fullName>
    </submittedName>
</protein>
<dbReference type="InterPro" id="IPR036312">
    <property type="entry name" value="Bifun_inhib/LTP/seed_sf"/>
</dbReference>
<dbReference type="AlphaFoldDB" id="A0AAV9D772"/>
<organism evidence="6 7">
    <name type="scientific">Acorus calamus</name>
    <name type="common">Sweet flag</name>
    <dbReference type="NCBI Taxonomy" id="4465"/>
    <lineage>
        <taxon>Eukaryota</taxon>
        <taxon>Viridiplantae</taxon>
        <taxon>Streptophyta</taxon>
        <taxon>Embryophyta</taxon>
        <taxon>Tracheophyta</taxon>
        <taxon>Spermatophyta</taxon>
        <taxon>Magnoliopsida</taxon>
        <taxon>Liliopsida</taxon>
        <taxon>Acoraceae</taxon>
        <taxon>Acorus</taxon>
    </lineage>
</organism>
<comment type="similarity">
    <text evidence="3">Belongs to the A9/FIL1 family.</text>
</comment>
<dbReference type="InterPro" id="IPR016140">
    <property type="entry name" value="Bifunc_inhib/LTP/seed_store"/>
</dbReference>
<dbReference type="PANTHER" id="PTHR35501">
    <property type="entry name" value="PROTEIN YY1"/>
    <property type="match status" value="1"/>
</dbReference>
<sequence length="114" mass="11538">MAVDKKANTTTKAAALVIVMVGLIMMAHGPKAQAQAPGGQNCTVQLTDLTTCAPFVVPGASTPSPTSQCCTALKGVDTGCLCNTLHMVAQLPASCSLPTVSCGLEISLSLSIMM</sequence>
<feature type="domain" description="Bifunctional inhibitor/plant lipid transfer protein/seed storage helical" evidence="5">
    <location>
        <begin position="42"/>
        <end position="102"/>
    </location>
</feature>
<keyword evidence="2" id="KW-0964">Secreted</keyword>
<evidence type="ECO:0000256" key="4">
    <source>
        <dbReference type="SAM" id="SignalP"/>
    </source>
</evidence>
<dbReference type="GO" id="GO:0005576">
    <property type="term" value="C:extracellular region"/>
    <property type="evidence" value="ECO:0007669"/>
    <property type="project" value="UniProtKB-SubCell"/>
</dbReference>
<reference evidence="6" key="2">
    <citation type="submission" date="2023-06" db="EMBL/GenBank/DDBJ databases">
        <authorList>
            <person name="Ma L."/>
            <person name="Liu K.-W."/>
            <person name="Li Z."/>
            <person name="Hsiao Y.-Y."/>
            <person name="Qi Y."/>
            <person name="Fu T."/>
            <person name="Tang G."/>
            <person name="Zhang D."/>
            <person name="Sun W.-H."/>
            <person name="Liu D.-K."/>
            <person name="Li Y."/>
            <person name="Chen G.-Z."/>
            <person name="Liu X.-D."/>
            <person name="Liao X.-Y."/>
            <person name="Jiang Y.-T."/>
            <person name="Yu X."/>
            <person name="Hao Y."/>
            <person name="Huang J."/>
            <person name="Zhao X.-W."/>
            <person name="Ke S."/>
            <person name="Chen Y.-Y."/>
            <person name="Wu W.-L."/>
            <person name="Hsu J.-L."/>
            <person name="Lin Y.-F."/>
            <person name="Huang M.-D."/>
            <person name="Li C.-Y."/>
            <person name="Huang L."/>
            <person name="Wang Z.-W."/>
            <person name="Zhao X."/>
            <person name="Zhong W.-Y."/>
            <person name="Peng D.-H."/>
            <person name="Ahmad S."/>
            <person name="Lan S."/>
            <person name="Zhang J.-S."/>
            <person name="Tsai W.-C."/>
            <person name="Van De Peer Y."/>
            <person name="Liu Z.-J."/>
        </authorList>
    </citation>
    <scope>NUCLEOTIDE SEQUENCE</scope>
    <source>
        <strain evidence="6">CP</strain>
        <tissue evidence="6">Leaves</tissue>
    </source>
</reference>
<keyword evidence="4" id="KW-0732">Signal</keyword>
<keyword evidence="7" id="KW-1185">Reference proteome</keyword>
<proteinExistence type="inferred from homology"/>